<evidence type="ECO:0000313" key="2">
    <source>
        <dbReference type="EMBL" id="TXL71485.1"/>
    </source>
</evidence>
<proteinExistence type="predicted"/>
<keyword evidence="3" id="KW-1185">Reference proteome</keyword>
<feature type="domain" description="DUF2147" evidence="1">
    <location>
        <begin position="187"/>
        <end position="312"/>
    </location>
</feature>
<dbReference type="EMBL" id="VDUZ01000043">
    <property type="protein sequence ID" value="TXL71485.1"/>
    <property type="molecule type" value="Genomic_DNA"/>
</dbReference>
<gene>
    <name evidence="2" type="ORF">FHP25_30115</name>
</gene>
<sequence length="314" mass="34438">MALRIKSPTLQRRSGLRCRRAIATGGCGGGRSAAIPSRTTVQSSAWCVPHTTMRANGRSNTDHELTPDAARCRELNRCRSSRRCIVATLRRPSPVHGARVSPRSRLTSSRWRAPLTCMRASLATLGQRRRKVHCGRVEEDAASSMPRPIREVRMKRRAAAVAAFLGVAVALAVAPELARADGPSVYGVWLTQEQSAHVEIWSCAAQGRGPVCGRVVKLIDPTGPDDKPVVPEQAVDFRNPDPALRSRKTLGMVFLYDFKPTSDPNAFEEGTVYSADDGKTYRANLALQPDGTLRLRGYVGIPLFGRSETWTRVR</sequence>
<evidence type="ECO:0000313" key="3">
    <source>
        <dbReference type="Proteomes" id="UP000321638"/>
    </source>
</evidence>
<dbReference type="AlphaFoldDB" id="A0A5C8PCN0"/>
<organism evidence="2 3">
    <name type="scientific">Vineibacter terrae</name>
    <dbReference type="NCBI Taxonomy" id="2586908"/>
    <lineage>
        <taxon>Bacteria</taxon>
        <taxon>Pseudomonadati</taxon>
        <taxon>Pseudomonadota</taxon>
        <taxon>Alphaproteobacteria</taxon>
        <taxon>Hyphomicrobiales</taxon>
        <taxon>Vineibacter</taxon>
    </lineage>
</organism>
<evidence type="ECO:0000259" key="1">
    <source>
        <dbReference type="Pfam" id="PF09917"/>
    </source>
</evidence>
<dbReference type="OrthoDB" id="9811671at2"/>
<reference evidence="2 3" key="1">
    <citation type="submission" date="2019-06" db="EMBL/GenBank/DDBJ databases">
        <title>New taxonomy in bacterial strain CC-CFT640, isolated from vineyard.</title>
        <authorList>
            <person name="Lin S.-Y."/>
            <person name="Tsai C.-F."/>
            <person name="Young C.-C."/>
        </authorList>
    </citation>
    <scope>NUCLEOTIDE SEQUENCE [LARGE SCALE GENOMIC DNA]</scope>
    <source>
        <strain evidence="2 3">CC-CFT640</strain>
    </source>
</reference>
<name>A0A5C8PCN0_9HYPH</name>
<accession>A0A5C8PCN0</accession>
<protein>
    <submittedName>
        <fullName evidence="2">DUF2147 domain-containing protein</fullName>
    </submittedName>
</protein>
<dbReference type="Proteomes" id="UP000321638">
    <property type="component" value="Unassembled WGS sequence"/>
</dbReference>
<dbReference type="InterPro" id="IPR019223">
    <property type="entry name" value="DUF2147"/>
</dbReference>
<dbReference type="Gene3D" id="2.40.128.520">
    <property type="match status" value="1"/>
</dbReference>
<dbReference type="PANTHER" id="PTHR36919:SF2">
    <property type="entry name" value="BLL6627 PROTEIN"/>
    <property type="match status" value="1"/>
</dbReference>
<comment type="caution">
    <text evidence="2">The sequence shown here is derived from an EMBL/GenBank/DDBJ whole genome shotgun (WGS) entry which is preliminary data.</text>
</comment>
<dbReference type="Pfam" id="PF09917">
    <property type="entry name" value="DUF2147"/>
    <property type="match status" value="1"/>
</dbReference>
<dbReference type="PANTHER" id="PTHR36919">
    <property type="entry name" value="BLR1215 PROTEIN"/>
    <property type="match status" value="1"/>
</dbReference>